<keyword evidence="5" id="KW-0812">Transmembrane</keyword>
<evidence type="ECO:0000256" key="2">
    <source>
        <dbReference type="ARBA" id="ARBA00022525"/>
    </source>
</evidence>
<dbReference type="NCBIfam" id="TIGR01167">
    <property type="entry name" value="LPXTG_anchor"/>
    <property type="match status" value="1"/>
</dbReference>
<dbReference type="EMBL" id="AP018448">
    <property type="protein sequence ID" value="BBC30751.1"/>
    <property type="molecule type" value="Genomic_DNA"/>
</dbReference>
<keyword evidence="5" id="KW-0472">Membrane</keyword>
<feature type="domain" description="SpaA-like prealbumin fold" evidence="6">
    <location>
        <begin position="34"/>
        <end position="89"/>
    </location>
</feature>
<sequence>MVGTVSLAPAAAAQTPEPTPSTSSVPLSTAETGGVTILKKDPGGDVLAGASFTLLDSEGRQAASGKTNTDGQLAFEDLAPGVYRLKEVSSGSLLHDLVDDQDVIVTPGADTPLTIIDPYKPATVTLKARDNKSGKLLPGSTVNIGTGDTTVLTLTTGVGGTASAKLPVNSRTGTHFWVKETKAPSGYDLYKPSMSFTAKPGSPVTVTVTNAKTTSTAPRSSEKPSGKPTTDESTSDKPTPDQGDSTSAPSDAAVVAETPSSTASPAPEGTLAHTGADATPWLLGGAGILLAAGAGAVFAARRRRVDDDSDGPARS</sequence>
<keyword evidence="3" id="KW-0732">Signal</keyword>
<reference evidence="7 8" key="2">
    <citation type="journal article" date="2023" name="ChemBioChem">
        <title>Acyltransferase Domain Exchange between Two Independent Type I Polyketide Synthases in the Same Producer Strain of Macrolide Antibiotics.</title>
        <authorList>
            <person name="Kudo F."/>
            <person name="Kishikawa K."/>
            <person name="Tsuboi K."/>
            <person name="Kido T."/>
            <person name="Usui T."/>
            <person name="Hashimoto J."/>
            <person name="Shin-Ya K."/>
            <person name="Miyanaga A."/>
            <person name="Eguchi T."/>
        </authorList>
    </citation>
    <scope>NUCLEOTIDE SEQUENCE [LARGE SCALE GENOMIC DNA]</scope>
    <source>
        <strain evidence="7 8">A-8890</strain>
    </source>
</reference>
<dbReference type="SUPFAM" id="SSF49478">
    <property type="entry name" value="Cna protein B-type domain"/>
    <property type="match status" value="1"/>
</dbReference>
<keyword evidence="2" id="KW-0964">Secreted</keyword>
<organism evidence="7 8">
    <name type="scientific">Streptomyces graminofaciens</name>
    <dbReference type="NCBI Taxonomy" id="68212"/>
    <lineage>
        <taxon>Bacteria</taxon>
        <taxon>Bacillati</taxon>
        <taxon>Actinomycetota</taxon>
        <taxon>Actinomycetes</taxon>
        <taxon>Kitasatosporales</taxon>
        <taxon>Streptomycetaceae</taxon>
        <taxon>Streptomyces</taxon>
    </lineage>
</organism>
<dbReference type="InterPro" id="IPR013783">
    <property type="entry name" value="Ig-like_fold"/>
</dbReference>
<proteinExistence type="inferred from homology"/>
<dbReference type="RefSeq" id="WP_286249431.1">
    <property type="nucleotide sequence ID" value="NZ_AP018448.1"/>
</dbReference>
<name>A0ABN5VC70_9ACTN</name>
<protein>
    <recommendedName>
        <fullName evidence="6">SpaA-like prealbumin fold domain-containing protein</fullName>
    </recommendedName>
</protein>
<comment type="similarity">
    <text evidence="1">Belongs to the serine-aspartate repeat-containing protein (SDr) family.</text>
</comment>
<dbReference type="NCBIfam" id="NF041528">
    <property type="entry name" value="strep_LAETG"/>
    <property type="match status" value="1"/>
</dbReference>
<keyword evidence="5" id="KW-1133">Transmembrane helix</keyword>
<reference evidence="7 8" key="1">
    <citation type="journal article" date="2010" name="ChemBioChem">
        <title>Cloning and characterization of the biosynthetic gene cluster of 16-membered macrolide antibiotic FD-891: involvement of a dual functional cytochrome P450 monooxygenase catalyzing epoxidation and hydroxylation.</title>
        <authorList>
            <person name="Kudo F."/>
            <person name="Motegi A."/>
            <person name="Mizoue K."/>
            <person name="Eguchi T."/>
        </authorList>
    </citation>
    <scope>NUCLEOTIDE SEQUENCE [LARGE SCALE GENOMIC DNA]</scope>
    <source>
        <strain evidence="7 8">A-8890</strain>
    </source>
</reference>
<dbReference type="PANTHER" id="PTHR36108:SF13">
    <property type="entry name" value="COLOSSIN-B-RELATED"/>
    <property type="match status" value="1"/>
</dbReference>
<evidence type="ECO:0000313" key="8">
    <source>
        <dbReference type="Proteomes" id="UP001321542"/>
    </source>
</evidence>
<feature type="transmembrane region" description="Helical" evidence="5">
    <location>
        <begin position="281"/>
        <end position="300"/>
    </location>
</feature>
<accession>A0ABN5VC70</accession>
<gene>
    <name evidence="7" type="ORF">SGFS_020450</name>
</gene>
<dbReference type="Pfam" id="PF17802">
    <property type="entry name" value="SpaA"/>
    <property type="match status" value="2"/>
</dbReference>
<dbReference type="Gene3D" id="2.60.40.10">
    <property type="entry name" value="Immunoglobulins"/>
    <property type="match status" value="2"/>
</dbReference>
<feature type="region of interest" description="Disordered" evidence="4">
    <location>
        <begin position="1"/>
        <end position="29"/>
    </location>
</feature>
<evidence type="ECO:0000256" key="1">
    <source>
        <dbReference type="ARBA" id="ARBA00007257"/>
    </source>
</evidence>
<evidence type="ECO:0000259" key="6">
    <source>
        <dbReference type="Pfam" id="PF17802"/>
    </source>
</evidence>
<evidence type="ECO:0000313" key="7">
    <source>
        <dbReference type="EMBL" id="BBC30751.1"/>
    </source>
</evidence>
<evidence type="ECO:0000256" key="4">
    <source>
        <dbReference type="SAM" id="MobiDB-lite"/>
    </source>
</evidence>
<feature type="domain" description="SpaA-like prealbumin fold" evidence="6">
    <location>
        <begin position="123"/>
        <end position="212"/>
    </location>
</feature>
<feature type="region of interest" description="Disordered" evidence="4">
    <location>
        <begin position="209"/>
        <end position="279"/>
    </location>
</feature>
<dbReference type="Proteomes" id="UP001321542">
    <property type="component" value="Chromosome"/>
</dbReference>
<evidence type="ECO:0000256" key="5">
    <source>
        <dbReference type="SAM" id="Phobius"/>
    </source>
</evidence>
<dbReference type="PANTHER" id="PTHR36108">
    <property type="entry name" value="COLOSSIN-B-RELATED"/>
    <property type="match status" value="1"/>
</dbReference>
<keyword evidence="8" id="KW-1185">Reference proteome</keyword>
<evidence type="ECO:0000256" key="3">
    <source>
        <dbReference type="ARBA" id="ARBA00022729"/>
    </source>
</evidence>
<dbReference type="InterPro" id="IPR041033">
    <property type="entry name" value="SpaA_PFL_dom_1"/>
</dbReference>